<organism evidence="2 3">
    <name type="scientific">Rhizophagus clarus</name>
    <dbReference type="NCBI Taxonomy" id="94130"/>
    <lineage>
        <taxon>Eukaryota</taxon>
        <taxon>Fungi</taxon>
        <taxon>Fungi incertae sedis</taxon>
        <taxon>Mucoromycota</taxon>
        <taxon>Glomeromycotina</taxon>
        <taxon>Glomeromycetes</taxon>
        <taxon>Glomerales</taxon>
        <taxon>Glomeraceae</taxon>
        <taxon>Rhizophagus</taxon>
    </lineage>
</organism>
<feature type="domain" description="DDE-1" evidence="1">
    <location>
        <begin position="1"/>
        <end position="87"/>
    </location>
</feature>
<evidence type="ECO:0000313" key="3">
    <source>
        <dbReference type="Proteomes" id="UP000247702"/>
    </source>
</evidence>
<accession>A0A2Z6RY74</accession>
<proteinExistence type="predicted"/>
<keyword evidence="3" id="KW-1185">Reference proteome</keyword>
<gene>
    <name evidence="2" type="ORF">RclHR1_07760011</name>
</gene>
<dbReference type="Proteomes" id="UP000247702">
    <property type="component" value="Unassembled WGS sequence"/>
</dbReference>
<evidence type="ECO:0000313" key="2">
    <source>
        <dbReference type="EMBL" id="GBC07896.1"/>
    </source>
</evidence>
<name>A0A2Z6RY74_9GLOM</name>
<dbReference type="EMBL" id="BEXD01004177">
    <property type="protein sequence ID" value="GBC07896.1"/>
    <property type="molecule type" value="Genomic_DNA"/>
</dbReference>
<dbReference type="GO" id="GO:0003676">
    <property type="term" value="F:nucleic acid binding"/>
    <property type="evidence" value="ECO:0007669"/>
    <property type="project" value="InterPro"/>
</dbReference>
<protein>
    <recommendedName>
        <fullName evidence="1">DDE-1 domain-containing protein</fullName>
    </recommendedName>
</protein>
<dbReference type="Pfam" id="PF03184">
    <property type="entry name" value="DDE_1"/>
    <property type="match status" value="1"/>
</dbReference>
<dbReference type="STRING" id="94130.A0A2Z6RY74"/>
<evidence type="ECO:0000259" key="1">
    <source>
        <dbReference type="Pfam" id="PF03184"/>
    </source>
</evidence>
<comment type="caution">
    <text evidence="2">The sequence shown here is derived from an EMBL/GenBank/DDBJ whole genome shotgun (WGS) entry which is preliminary data.</text>
</comment>
<reference evidence="2 3" key="1">
    <citation type="submission" date="2017-11" db="EMBL/GenBank/DDBJ databases">
        <title>The genome of Rhizophagus clarus HR1 reveals common genetic basis of auxotrophy among arbuscular mycorrhizal fungi.</title>
        <authorList>
            <person name="Kobayashi Y."/>
        </authorList>
    </citation>
    <scope>NUCLEOTIDE SEQUENCE [LARGE SCALE GENOMIC DNA]</scope>
    <source>
        <strain evidence="2 3">HR1</strain>
    </source>
</reference>
<dbReference type="InterPro" id="IPR004875">
    <property type="entry name" value="DDE_SF_endonuclease_dom"/>
</dbReference>
<sequence length="97" mass="11167">MNANLMKNYVDYLVEEVDKTEFPKMMVYDSFKGYLEESVKNKFHENNFDLVMIPDGLTSICQPLNVAINKLFRDNLYKEWHLWIANGGAGETAAGNL</sequence>
<dbReference type="AlphaFoldDB" id="A0A2Z6RY74"/>